<dbReference type="InterPro" id="IPR037219">
    <property type="entry name" value="Peptidase_M41-like"/>
</dbReference>
<evidence type="ECO:0000256" key="2">
    <source>
        <dbReference type="ARBA" id="ARBA00022670"/>
    </source>
</evidence>
<dbReference type="InterPro" id="IPR041569">
    <property type="entry name" value="AAA_lid_3"/>
</dbReference>
<dbReference type="Pfam" id="PF06480">
    <property type="entry name" value="FtsH_ext"/>
    <property type="match status" value="1"/>
</dbReference>
<feature type="transmembrane region" description="Helical" evidence="9">
    <location>
        <begin position="24"/>
        <end position="42"/>
    </location>
</feature>
<dbReference type="Gene3D" id="3.40.1690.20">
    <property type="match status" value="1"/>
</dbReference>
<dbReference type="RefSeq" id="WP_378016833.1">
    <property type="nucleotide sequence ID" value="NZ_JBHSKT010000004.1"/>
</dbReference>
<evidence type="ECO:0000256" key="11">
    <source>
        <dbReference type="SAM" id="MobiDB-lite"/>
    </source>
</evidence>
<dbReference type="InterPro" id="IPR003593">
    <property type="entry name" value="AAA+_ATPase"/>
</dbReference>
<feature type="binding site" evidence="9">
    <location>
        <position position="541"/>
    </location>
    <ligand>
        <name>Zn(2+)</name>
        <dbReference type="ChEBI" id="CHEBI:29105"/>
        <note>catalytic</note>
    </ligand>
</feature>
<comment type="cofactor">
    <cofactor evidence="9">
        <name>Zn(2+)</name>
        <dbReference type="ChEBI" id="CHEBI:29105"/>
    </cofactor>
    <text evidence="9">Binds 1 zinc ion per subunit.</text>
</comment>
<comment type="subunit">
    <text evidence="9">Homohexamer.</text>
</comment>
<dbReference type="Gene3D" id="1.20.58.760">
    <property type="entry name" value="Peptidase M41"/>
    <property type="match status" value="1"/>
</dbReference>
<evidence type="ECO:0000256" key="5">
    <source>
        <dbReference type="ARBA" id="ARBA00022801"/>
    </source>
</evidence>
<name>A0ABW0EA26_9BACT</name>
<dbReference type="Pfam" id="PF00004">
    <property type="entry name" value="AAA"/>
    <property type="match status" value="1"/>
</dbReference>
<feature type="compositionally biased region" description="Polar residues" evidence="11">
    <location>
        <begin position="661"/>
        <end position="674"/>
    </location>
</feature>
<keyword evidence="9" id="KW-0812">Transmembrane</keyword>
<protein>
    <recommendedName>
        <fullName evidence="9">ATP-dependent zinc metalloprotease FtsH</fullName>
        <ecNumber evidence="9">3.4.24.-</ecNumber>
    </recommendedName>
</protein>
<keyword evidence="3 9" id="KW-0479">Metal-binding</keyword>
<dbReference type="SUPFAM" id="SSF140990">
    <property type="entry name" value="FtsH protease domain-like"/>
    <property type="match status" value="1"/>
</dbReference>
<dbReference type="InterPro" id="IPR000642">
    <property type="entry name" value="Peptidase_M41"/>
</dbReference>
<feature type="domain" description="AAA+ ATPase" evidence="12">
    <location>
        <begin position="234"/>
        <end position="374"/>
    </location>
</feature>
<dbReference type="Proteomes" id="UP001596161">
    <property type="component" value="Unassembled WGS sequence"/>
</dbReference>
<dbReference type="InterPro" id="IPR011546">
    <property type="entry name" value="Pept_M41_FtsH_extracell"/>
</dbReference>
<dbReference type="InterPro" id="IPR005936">
    <property type="entry name" value="FtsH"/>
</dbReference>
<keyword evidence="9" id="KW-1003">Cell membrane</keyword>
<sequence length="727" mass="80661">MADKTPNNKKKKINLPTTPPKPTMQMWVLAALTLLIFSILYFNRSNTTVEIDQRRFEDMVKSRDVQRINIVNDKVVEVTLKDEALKNEKYKNDLANRGAFALEQGAQFHFTIISPEIFKEDLEKFQEKEKIPREEWLSLNMEKRTGFGDFLTSWGFLILLMVGFWFMMRRVSSGGPGGQIFNIGKSKAALFDAENKVKITFKDVAGLEEAKEEIQEIVEFLKNPTKFTILGGKIPKGALLVGPPGTGKTLLAKAVAGEADVPFFSLSGSDFVEMFVGVGAARVRDLFKQAKAKAPCIIFIDEIDAIGRSRSRGQVPGGNDERENTLNSLLVEMDGFSTDSGVIILAATNRPDTLDSALLRPGRFDRQISIDKPDIVGRTEIFNVHLKPITLASDVDAKKLAAQTPGFAGAEIANVCNEAALIAARRNKKAVEMQDFNDAIDRVIGGLEKKNKIISPEEKQIVAYHEAGHAITGWFLEHCDPLVKVSIVPRGIAALGYAQYLPKEQFLYTTEQLVDEMCMALGGRAAEEIIFGKISTGALSDLERITKMAYSIVTMYGMNDKIGNVSFYDSKQSDMAFNKPYSEATAETIDEEVRLIISNAYEHTKQLLRSKGRELELVAQELLKKEILFQNDLERLVGPRPFAKLTAYQAHTAGTDRSKTASEVQQEQAHPLSNKNEHEDITEGPSDGKLDNGPKATETEANGRYNPASEPGTDSNIRPGQTYSFDK</sequence>
<keyword evidence="4 9" id="KW-0547">Nucleotide-binding</keyword>
<comment type="function">
    <text evidence="9">Acts as a processive, ATP-dependent zinc metallopeptidase for both cytoplasmic and membrane proteins. Plays a role in the quality control of integral membrane proteins.</text>
</comment>
<accession>A0ABW0EA26</accession>
<feature type="transmembrane region" description="Helical" evidence="9">
    <location>
        <begin position="147"/>
        <end position="168"/>
    </location>
</feature>
<keyword evidence="5 9" id="KW-0378">Hydrolase</keyword>
<dbReference type="Gene3D" id="3.40.50.300">
    <property type="entry name" value="P-loop containing nucleotide triphosphate hydrolases"/>
    <property type="match status" value="1"/>
</dbReference>
<proteinExistence type="inferred from homology"/>
<dbReference type="CDD" id="cd19501">
    <property type="entry name" value="RecA-like_FtsH"/>
    <property type="match status" value="1"/>
</dbReference>
<keyword evidence="9" id="KW-0472">Membrane</keyword>
<evidence type="ECO:0000256" key="9">
    <source>
        <dbReference type="HAMAP-Rule" id="MF_01458"/>
    </source>
</evidence>
<evidence type="ECO:0000259" key="12">
    <source>
        <dbReference type="SMART" id="SM00382"/>
    </source>
</evidence>
<comment type="subcellular location">
    <subcellularLocation>
        <location evidence="9">Cell membrane</location>
        <topology evidence="9">Multi-pass membrane protein</topology>
        <orientation evidence="9">Cytoplasmic side</orientation>
    </subcellularLocation>
</comment>
<dbReference type="Gene3D" id="1.10.8.60">
    <property type="match status" value="1"/>
</dbReference>
<evidence type="ECO:0000256" key="1">
    <source>
        <dbReference type="ARBA" id="ARBA00010044"/>
    </source>
</evidence>
<comment type="similarity">
    <text evidence="10">Belongs to the AAA ATPase family.</text>
</comment>
<dbReference type="PANTHER" id="PTHR43655">
    <property type="entry name" value="ATP-DEPENDENT PROTEASE"/>
    <property type="match status" value="1"/>
</dbReference>
<dbReference type="InterPro" id="IPR027417">
    <property type="entry name" value="P-loop_NTPase"/>
</dbReference>
<evidence type="ECO:0000256" key="8">
    <source>
        <dbReference type="ARBA" id="ARBA00023049"/>
    </source>
</evidence>
<dbReference type="InterPro" id="IPR050928">
    <property type="entry name" value="ATP-dep_Zn_Metalloprotease"/>
</dbReference>
<dbReference type="InterPro" id="IPR003960">
    <property type="entry name" value="ATPase_AAA_CS"/>
</dbReference>
<feature type="active site" evidence="9">
    <location>
        <position position="466"/>
    </location>
</feature>
<feature type="binding site" evidence="9">
    <location>
        <position position="469"/>
    </location>
    <ligand>
        <name>Zn(2+)</name>
        <dbReference type="ChEBI" id="CHEBI:29105"/>
        <note>catalytic</note>
    </ligand>
</feature>
<dbReference type="GO" id="GO:0008237">
    <property type="term" value="F:metallopeptidase activity"/>
    <property type="evidence" value="ECO:0007669"/>
    <property type="project" value="UniProtKB-KW"/>
</dbReference>
<dbReference type="HAMAP" id="MF_01458">
    <property type="entry name" value="FtsH"/>
    <property type="match status" value="1"/>
</dbReference>
<evidence type="ECO:0000313" key="14">
    <source>
        <dbReference type="Proteomes" id="UP001596161"/>
    </source>
</evidence>
<gene>
    <name evidence="9 13" type="primary">ftsH</name>
    <name evidence="13" type="ORF">ACFPIB_07570</name>
</gene>
<keyword evidence="2 9" id="KW-0645">Protease</keyword>
<evidence type="ECO:0000256" key="4">
    <source>
        <dbReference type="ARBA" id="ARBA00022741"/>
    </source>
</evidence>
<feature type="compositionally biased region" description="Basic and acidic residues" evidence="11">
    <location>
        <begin position="675"/>
        <end position="692"/>
    </location>
</feature>
<dbReference type="Pfam" id="PF01434">
    <property type="entry name" value="Peptidase_M41"/>
    <property type="match status" value="1"/>
</dbReference>
<dbReference type="SMART" id="SM00382">
    <property type="entry name" value="AAA"/>
    <property type="match status" value="1"/>
</dbReference>
<evidence type="ECO:0000256" key="10">
    <source>
        <dbReference type="RuleBase" id="RU003651"/>
    </source>
</evidence>
<comment type="similarity">
    <text evidence="9">In the central section; belongs to the AAA ATPase family.</text>
</comment>
<dbReference type="PROSITE" id="PS00674">
    <property type="entry name" value="AAA"/>
    <property type="match status" value="1"/>
</dbReference>
<feature type="region of interest" description="Disordered" evidence="11">
    <location>
        <begin position="653"/>
        <end position="727"/>
    </location>
</feature>
<feature type="binding site" evidence="9">
    <location>
        <position position="465"/>
    </location>
    <ligand>
        <name>Zn(2+)</name>
        <dbReference type="ChEBI" id="CHEBI:29105"/>
        <note>catalytic</note>
    </ligand>
</feature>
<dbReference type="SUPFAM" id="SSF52540">
    <property type="entry name" value="P-loop containing nucleoside triphosphate hydrolases"/>
    <property type="match status" value="1"/>
</dbReference>
<dbReference type="InterPro" id="IPR003959">
    <property type="entry name" value="ATPase_AAA_core"/>
</dbReference>
<evidence type="ECO:0000256" key="6">
    <source>
        <dbReference type="ARBA" id="ARBA00022833"/>
    </source>
</evidence>
<organism evidence="13 14">
    <name type="scientific">Adhaeribacter terreus</name>
    <dbReference type="NCBI Taxonomy" id="529703"/>
    <lineage>
        <taxon>Bacteria</taxon>
        <taxon>Pseudomonadati</taxon>
        <taxon>Bacteroidota</taxon>
        <taxon>Cytophagia</taxon>
        <taxon>Cytophagales</taxon>
        <taxon>Hymenobacteraceae</taxon>
        <taxon>Adhaeribacter</taxon>
    </lineage>
</organism>
<keyword evidence="9" id="KW-1133">Transmembrane helix</keyword>
<evidence type="ECO:0000256" key="7">
    <source>
        <dbReference type="ARBA" id="ARBA00022840"/>
    </source>
</evidence>
<feature type="compositionally biased region" description="Polar residues" evidence="11">
    <location>
        <begin position="712"/>
        <end position="727"/>
    </location>
</feature>
<keyword evidence="14" id="KW-1185">Reference proteome</keyword>
<dbReference type="Pfam" id="PF17862">
    <property type="entry name" value="AAA_lid_3"/>
    <property type="match status" value="1"/>
</dbReference>
<dbReference type="EC" id="3.4.24.-" evidence="9"/>
<dbReference type="NCBIfam" id="TIGR01241">
    <property type="entry name" value="FtsH_fam"/>
    <property type="match status" value="1"/>
</dbReference>
<evidence type="ECO:0000313" key="13">
    <source>
        <dbReference type="EMBL" id="MFC5270461.1"/>
    </source>
</evidence>
<keyword evidence="8 9" id="KW-0482">Metalloprotease</keyword>
<evidence type="ECO:0000256" key="3">
    <source>
        <dbReference type="ARBA" id="ARBA00022723"/>
    </source>
</evidence>
<reference evidence="14" key="1">
    <citation type="journal article" date="2019" name="Int. J. Syst. Evol. Microbiol.">
        <title>The Global Catalogue of Microorganisms (GCM) 10K type strain sequencing project: providing services to taxonomists for standard genome sequencing and annotation.</title>
        <authorList>
            <consortium name="The Broad Institute Genomics Platform"/>
            <consortium name="The Broad Institute Genome Sequencing Center for Infectious Disease"/>
            <person name="Wu L."/>
            <person name="Ma J."/>
        </authorList>
    </citation>
    <scope>NUCLEOTIDE SEQUENCE [LARGE SCALE GENOMIC DNA]</scope>
    <source>
        <strain evidence="14">KACC 12602</strain>
    </source>
</reference>
<keyword evidence="7 9" id="KW-0067">ATP-binding</keyword>
<comment type="similarity">
    <text evidence="1 9">In the C-terminal section; belongs to the peptidase M41 family.</text>
</comment>
<dbReference type="PANTHER" id="PTHR43655:SF2">
    <property type="entry name" value="AFG3 LIKE MATRIX AAA PEPTIDASE SUBUNIT 2, ISOFORM A"/>
    <property type="match status" value="1"/>
</dbReference>
<dbReference type="EMBL" id="JBHSKT010000004">
    <property type="protein sequence ID" value="MFC5270461.1"/>
    <property type="molecule type" value="Genomic_DNA"/>
</dbReference>
<comment type="caution">
    <text evidence="13">The sequence shown here is derived from an EMBL/GenBank/DDBJ whole genome shotgun (WGS) entry which is preliminary data.</text>
</comment>
<keyword evidence="6 9" id="KW-0862">Zinc</keyword>
<feature type="binding site" evidence="9">
    <location>
        <begin position="242"/>
        <end position="249"/>
    </location>
    <ligand>
        <name>ATP</name>
        <dbReference type="ChEBI" id="CHEBI:30616"/>
    </ligand>
</feature>